<evidence type="ECO:0000313" key="3">
    <source>
        <dbReference type="Proteomes" id="UP000199470"/>
    </source>
</evidence>
<dbReference type="STRING" id="758825.SAMN02982985_05467"/>
<dbReference type="SMART" id="SM00260">
    <property type="entry name" value="CheW"/>
    <property type="match status" value="1"/>
</dbReference>
<dbReference type="Gene3D" id="2.30.30.40">
    <property type="entry name" value="SH3 Domains"/>
    <property type="match status" value="1"/>
</dbReference>
<dbReference type="PROSITE" id="PS50851">
    <property type="entry name" value="CHEW"/>
    <property type="match status" value="1"/>
</dbReference>
<dbReference type="InterPro" id="IPR039315">
    <property type="entry name" value="CheW"/>
</dbReference>
<dbReference type="InterPro" id="IPR002545">
    <property type="entry name" value="CheW-lke_dom"/>
</dbReference>
<name>A0A1I4U2P7_9BURK</name>
<reference evidence="2 3" key="1">
    <citation type="submission" date="2016-10" db="EMBL/GenBank/DDBJ databases">
        <authorList>
            <person name="de Groot N.N."/>
        </authorList>
    </citation>
    <scope>NUCLEOTIDE SEQUENCE [LARGE SCALE GENOMIC DNA]</scope>
    <source>
        <strain evidence="2 3">ATCC 43154</strain>
    </source>
</reference>
<sequence>MAALPLVTPPPPSASAQYLTFLLGADLFAIGILAVKEIIEYNGVTALPGMPACISGVINLRGAAVPVLDLARRLERAAGALTKRSCIIVLEVAAEEGAFVIGILVDAVQAVLDIGAADIEPAPSFGAQVRAELLQGIGKVGGRFVLLLDVQHVVAGSEIAALAAVQAAPPAAPPAAPL</sequence>
<dbReference type="SUPFAM" id="SSF50341">
    <property type="entry name" value="CheW-like"/>
    <property type="match status" value="1"/>
</dbReference>
<dbReference type="GO" id="GO:0005829">
    <property type="term" value="C:cytosol"/>
    <property type="evidence" value="ECO:0007669"/>
    <property type="project" value="TreeGrafter"/>
</dbReference>
<gene>
    <name evidence="2" type="ORF">SAMN02982985_05467</name>
</gene>
<feature type="domain" description="CheW-like" evidence="1">
    <location>
        <begin position="15"/>
        <end position="159"/>
    </location>
</feature>
<dbReference type="Gene3D" id="2.40.50.180">
    <property type="entry name" value="CheA-289, Domain 4"/>
    <property type="match status" value="1"/>
</dbReference>
<dbReference type="PANTHER" id="PTHR22617:SF41">
    <property type="entry name" value="CHEMOTAXIS SIGNAL TRANSDUCTION SYSTEM ADAPTOR PROTEIN CHEW"/>
    <property type="match status" value="1"/>
</dbReference>
<evidence type="ECO:0000259" key="1">
    <source>
        <dbReference type="PROSITE" id="PS50851"/>
    </source>
</evidence>
<evidence type="ECO:0000313" key="2">
    <source>
        <dbReference type="EMBL" id="SFM83274.1"/>
    </source>
</evidence>
<keyword evidence="3" id="KW-1185">Reference proteome</keyword>
<organism evidence="2 3">
    <name type="scientific">Rugamonas rubra</name>
    <dbReference type="NCBI Taxonomy" id="758825"/>
    <lineage>
        <taxon>Bacteria</taxon>
        <taxon>Pseudomonadati</taxon>
        <taxon>Pseudomonadota</taxon>
        <taxon>Betaproteobacteria</taxon>
        <taxon>Burkholderiales</taxon>
        <taxon>Oxalobacteraceae</taxon>
        <taxon>Telluria group</taxon>
        <taxon>Rugamonas</taxon>
    </lineage>
</organism>
<dbReference type="OrthoDB" id="9790406at2"/>
<dbReference type="Proteomes" id="UP000199470">
    <property type="component" value="Unassembled WGS sequence"/>
</dbReference>
<dbReference type="GO" id="GO:0006935">
    <property type="term" value="P:chemotaxis"/>
    <property type="evidence" value="ECO:0007669"/>
    <property type="project" value="InterPro"/>
</dbReference>
<dbReference type="AlphaFoldDB" id="A0A1I4U2P7"/>
<dbReference type="Pfam" id="PF01584">
    <property type="entry name" value="CheW"/>
    <property type="match status" value="1"/>
</dbReference>
<dbReference type="RefSeq" id="WP_093390849.1">
    <property type="nucleotide sequence ID" value="NZ_FOTW01000036.1"/>
</dbReference>
<protein>
    <submittedName>
        <fullName evidence="2">CheW protein</fullName>
    </submittedName>
</protein>
<dbReference type="InterPro" id="IPR036061">
    <property type="entry name" value="CheW-like_dom_sf"/>
</dbReference>
<proteinExistence type="predicted"/>
<accession>A0A1I4U2P7</accession>
<dbReference type="GO" id="GO:0007165">
    <property type="term" value="P:signal transduction"/>
    <property type="evidence" value="ECO:0007669"/>
    <property type="project" value="InterPro"/>
</dbReference>
<dbReference type="EMBL" id="FOTW01000036">
    <property type="protein sequence ID" value="SFM83274.1"/>
    <property type="molecule type" value="Genomic_DNA"/>
</dbReference>
<dbReference type="PANTHER" id="PTHR22617">
    <property type="entry name" value="CHEMOTAXIS SENSOR HISTIDINE KINASE-RELATED"/>
    <property type="match status" value="1"/>
</dbReference>